<dbReference type="SMART" id="SM00220">
    <property type="entry name" value="S_TKc"/>
    <property type="match status" value="1"/>
</dbReference>
<dbReference type="FunFam" id="1.10.510.10:FF:000161">
    <property type="entry name" value="Wall-associated receptor kinase-like 20"/>
    <property type="match status" value="1"/>
</dbReference>
<dbReference type="EMBL" id="PKMF04000050">
    <property type="protein sequence ID" value="KAK7854983.1"/>
    <property type="molecule type" value="Genomic_DNA"/>
</dbReference>
<protein>
    <submittedName>
        <fullName evidence="17">Wall-associated receptor kinase-like 14</fullName>
    </submittedName>
</protein>
<dbReference type="Gene3D" id="1.10.510.10">
    <property type="entry name" value="Transferase(Phosphotransferase) domain 1"/>
    <property type="match status" value="1"/>
</dbReference>
<sequence>MNITKVPILILLPILLFPLLLTSQASIHYCNRTCGSKTLQYPFGFSPGCDISLSCTNSAIYIGEFPVQTIDSENIMITIAAQCNRSIQTLRQLYSPNYAPTFRNAILLQKCSAPISPCVIPATLVQTHFESPSCDADTNNNSTINNSISSSNYNISCYTESQQRSFIDFENVTNRNCSYFVSSIFLESLNNSTSSVSLEVQIVQLGWWLEGNCQCSEYANCTSSVQLPETGRNGSRCKCKDGFEGDGYLAGSDCRKVSSVCNPEKYMSGKCGGTTRVAVLIGGLAAGASLMITLGLICCFVRRRSKSKARHSAKRRLSEATGNCSIPIYDYKEIQKATNSFSEKQRLGTGAYGTVYAGKLHSDEWAIAHLHSAIKPPIYHRDIKSSNILLDKNFQSKVADFGLSRLGLTETSHISTAPQGTPGYLDPQYHQCFHLSDKSDVYSFGVVLVEIISALKVVDFTRPQDEVNLAALAIDRIGKGHLDEMIDPFLEPHRDAWTLSSVHKVAELAFRCLAFHRDMRPSMMEVAAELERITLSRWETSEEKYSTASSSEASSCSSSSNISEKPLSVMIKKAGLESGELFVLQTQVGSINSMERVRDNSPISVQDPWLSEQSSPSSSSLLNNVIQ</sequence>
<dbReference type="InterPro" id="IPR017441">
    <property type="entry name" value="Protein_kinase_ATP_BS"/>
</dbReference>
<dbReference type="GO" id="GO:0005524">
    <property type="term" value="F:ATP binding"/>
    <property type="evidence" value="ECO:0007669"/>
    <property type="project" value="UniProtKB-UniRule"/>
</dbReference>
<feature type="chain" id="PRO_5043407403" evidence="15">
    <location>
        <begin position="26"/>
        <end position="627"/>
    </location>
</feature>
<gene>
    <name evidence="17" type="primary">WAKL14_1</name>
    <name evidence="17" type="ORF">CFP56_030265</name>
</gene>
<dbReference type="InterPro" id="IPR011009">
    <property type="entry name" value="Kinase-like_dom_sf"/>
</dbReference>
<keyword evidence="2" id="KW-0723">Serine/threonine-protein kinase</keyword>
<keyword evidence="8 12" id="KW-0067">ATP-binding</keyword>
<keyword evidence="18" id="KW-1185">Reference proteome</keyword>
<evidence type="ECO:0000256" key="15">
    <source>
        <dbReference type="SAM" id="SignalP"/>
    </source>
</evidence>
<proteinExistence type="predicted"/>
<dbReference type="PROSITE" id="PS00107">
    <property type="entry name" value="PROTEIN_KINASE_ATP"/>
    <property type="match status" value="1"/>
</dbReference>
<dbReference type="Proteomes" id="UP000237347">
    <property type="component" value="Unassembled WGS sequence"/>
</dbReference>
<dbReference type="GO" id="GO:0005886">
    <property type="term" value="C:plasma membrane"/>
    <property type="evidence" value="ECO:0007669"/>
    <property type="project" value="UniProtKB-ARBA"/>
</dbReference>
<dbReference type="PANTHER" id="PTHR46008">
    <property type="entry name" value="LEAF RUST 10 DISEASE-RESISTANCE LOCUS RECEPTOR-LIKE PROTEIN KINASE-LIKE 1.4"/>
    <property type="match status" value="1"/>
</dbReference>
<evidence type="ECO:0000256" key="2">
    <source>
        <dbReference type="ARBA" id="ARBA00022527"/>
    </source>
</evidence>
<keyword evidence="5 15" id="KW-0732">Signal</keyword>
<evidence type="ECO:0000256" key="12">
    <source>
        <dbReference type="PROSITE-ProRule" id="PRU10141"/>
    </source>
</evidence>
<evidence type="ECO:0000313" key="18">
    <source>
        <dbReference type="Proteomes" id="UP000237347"/>
    </source>
</evidence>
<dbReference type="PROSITE" id="PS00108">
    <property type="entry name" value="PROTEIN_KINASE_ST"/>
    <property type="match status" value="1"/>
</dbReference>
<dbReference type="PANTHER" id="PTHR46008:SF62">
    <property type="entry name" value="PROTEIN KINASE DOMAIN-CONTAINING PROTEIN"/>
    <property type="match status" value="1"/>
</dbReference>
<evidence type="ECO:0000256" key="3">
    <source>
        <dbReference type="ARBA" id="ARBA00022679"/>
    </source>
</evidence>
<keyword evidence="4 14" id="KW-0812">Transmembrane</keyword>
<dbReference type="GO" id="GO:0004674">
    <property type="term" value="F:protein serine/threonine kinase activity"/>
    <property type="evidence" value="ECO:0007669"/>
    <property type="project" value="UniProtKB-KW"/>
</dbReference>
<evidence type="ECO:0000256" key="9">
    <source>
        <dbReference type="ARBA" id="ARBA00022989"/>
    </source>
</evidence>
<dbReference type="SUPFAM" id="SSF56112">
    <property type="entry name" value="Protein kinase-like (PK-like)"/>
    <property type="match status" value="1"/>
</dbReference>
<keyword evidence="9 14" id="KW-1133">Transmembrane helix</keyword>
<evidence type="ECO:0000256" key="1">
    <source>
        <dbReference type="ARBA" id="ARBA00004167"/>
    </source>
</evidence>
<dbReference type="InterPro" id="IPR000719">
    <property type="entry name" value="Prot_kinase_dom"/>
</dbReference>
<evidence type="ECO:0000256" key="8">
    <source>
        <dbReference type="ARBA" id="ARBA00022840"/>
    </source>
</evidence>
<keyword evidence="11" id="KW-0325">Glycoprotein</keyword>
<keyword evidence="7" id="KW-0418">Kinase</keyword>
<keyword evidence="10 14" id="KW-0472">Membrane</keyword>
<dbReference type="PROSITE" id="PS50011">
    <property type="entry name" value="PROTEIN_KINASE_DOM"/>
    <property type="match status" value="1"/>
</dbReference>
<accession>A0AAW0LWZ5</accession>
<feature type="compositionally biased region" description="Low complexity" evidence="13">
    <location>
        <begin position="610"/>
        <end position="627"/>
    </location>
</feature>
<feature type="transmembrane region" description="Helical" evidence="14">
    <location>
        <begin position="277"/>
        <end position="301"/>
    </location>
</feature>
<evidence type="ECO:0000256" key="6">
    <source>
        <dbReference type="ARBA" id="ARBA00022741"/>
    </source>
</evidence>
<feature type="binding site" evidence="12">
    <location>
        <position position="375"/>
    </location>
    <ligand>
        <name>ATP</name>
        <dbReference type="ChEBI" id="CHEBI:30616"/>
    </ligand>
</feature>
<evidence type="ECO:0000259" key="16">
    <source>
        <dbReference type="PROSITE" id="PS50011"/>
    </source>
</evidence>
<feature type="region of interest" description="Disordered" evidence="13">
    <location>
        <begin position="605"/>
        <end position="627"/>
    </location>
</feature>
<comment type="caution">
    <text evidence="17">The sequence shown here is derived from an EMBL/GenBank/DDBJ whole genome shotgun (WGS) entry which is preliminary data.</text>
</comment>
<dbReference type="AlphaFoldDB" id="A0AAW0LWZ5"/>
<organism evidence="17 18">
    <name type="scientific">Quercus suber</name>
    <name type="common">Cork oak</name>
    <dbReference type="NCBI Taxonomy" id="58331"/>
    <lineage>
        <taxon>Eukaryota</taxon>
        <taxon>Viridiplantae</taxon>
        <taxon>Streptophyta</taxon>
        <taxon>Embryophyta</taxon>
        <taxon>Tracheophyta</taxon>
        <taxon>Spermatophyta</taxon>
        <taxon>Magnoliopsida</taxon>
        <taxon>eudicotyledons</taxon>
        <taxon>Gunneridae</taxon>
        <taxon>Pentapetalae</taxon>
        <taxon>rosids</taxon>
        <taxon>fabids</taxon>
        <taxon>Fagales</taxon>
        <taxon>Fagaceae</taxon>
        <taxon>Quercus</taxon>
    </lineage>
</organism>
<feature type="domain" description="Protein kinase" evidence="16">
    <location>
        <begin position="222"/>
        <end position="535"/>
    </location>
</feature>
<evidence type="ECO:0000313" key="17">
    <source>
        <dbReference type="EMBL" id="KAK7854983.1"/>
    </source>
</evidence>
<keyword evidence="3" id="KW-0808">Transferase</keyword>
<evidence type="ECO:0000256" key="10">
    <source>
        <dbReference type="ARBA" id="ARBA00023136"/>
    </source>
</evidence>
<reference evidence="17 18" key="1">
    <citation type="journal article" date="2018" name="Sci. Data">
        <title>The draft genome sequence of cork oak.</title>
        <authorList>
            <person name="Ramos A.M."/>
            <person name="Usie A."/>
            <person name="Barbosa P."/>
            <person name="Barros P.M."/>
            <person name="Capote T."/>
            <person name="Chaves I."/>
            <person name="Simoes F."/>
            <person name="Abreu I."/>
            <person name="Carrasquinho I."/>
            <person name="Faro C."/>
            <person name="Guimaraes J.B."/>
            <person name="Mendonca D."/>
            <person name="Nobrega F."/>
            <person name="Rodrigues L."/>
            <person name="Saibo N.J.M."/>
            <person name="Varela M.C."/>
            <person name="Egas C."/>
            <person name="Matos J."/>
            <person name="Miguel C.M."/>
            <person name="Oliveira M.M."/>
            <person name="Ricardo C.P."/>
            <person name="Goncalves S."/>
        </authorList>
    </citation>
    <scope>NUCLEOTIDE SEQUENCE [LARGE SCALE GENOMIC DNA]</scope>
    <source>
        <strain evidence="18">cv. HL8</strain>
    </source>
</reference>
<name>A0AAW0LWZ5_QUESU</name>
<evidence type="ECO:0000256" key="11">
    <source>
        <dbReference type="ARBA" id="ARBA00023180"/>
    </source>
</evidence>
<keyword evidence="6 12" id="KW-0547">Nucleotide-binding</keyword>
<evidence type="ECO:0000256" key="14">
    <source>
        <dbReference type="SAM" id="Phobius"/>
    </source>
</evidence>
<evidence type="ECO:0000256" key="13">
    <source>
        <dbReference type="SAM" id="MobiDB-lite"/>
    </source>
</evidence>
<dbReference type="InterPro" id="IPR008271">
    <property type="entry name" value="Ser/Thr_kinase_AS"/>
</dbReference>
<evidence type="ECO:0000256" key="5">
    <source>
        <dbReference type="ARBA" id="ARBA00022729"/>
    </source>
</evidence>
<evidence type="ECO:0000256" key="7">
    <source>
        <dbReference type="ARBA" id="ARBA00022777"/>
    </source>
</evidence>
<evidence type="ECO:0000256" key="4">
    <source>
        <dbReference type="ARBA" id="ARBA00022692"/>
    </source>
</evidence>
<feature type="signal peptide" evidence="15">
    <location>
        <begin position="1"/>
        <end position="25"/>
    </location>
</feature>
<dbReference type="Pfam" id="PF00069">
    <property type="entry name" value="Pkinase"/>
    <property type="match status" value="1"/>
</dbReference>
<comment type="subcellular location">
    <subcellularLocation>
        <location evidence="1">Membrane</location>
        <topology evidence="1">Single-pass membrane protein</topology>
    </subcellularLocation>
</comment>